<name>A0A848GP75_9BACT</name>
<comment type="caution">
    <text evidence="2">The sequence shown here is derived from an EMBL/GenBank/DDBJ whole genome shotgun (WGS) entry which is preliminary data.</text>
</comment>
<dbReference type="RefSeq" id="WP_169227405.1">
    <property type="nucleotide sequence ID" value="NZ_JABBGC010000003.1"/>
</dbReference>
<dbReference type="EMBL" id="JABBGC010000003">
    <property type="protein sequence ID" value="NML40296.1"/>
    <property type="molecule type" value="Genomic_DNA"/>
</dbReference>
<evidence type="ECO:0000313" key="3">
    <source>
        <dbReference type="Proteomes" id="UP000583266"/>
    </source>
</evidence>
<protein>
    <submittedName>
        <fullName evidence="2">Protein phosphatase 2C domain-containing protein</fullName>
    </submittedName>
</protein>
<gene>
    <name evidence="2" type="ORF">HHL17_24075</name>
</gene>
<keyword evidence="3" id="KW-1185">Reference proteome</keyword>
<dbReference type="SUPFAM" id="SSF81606">
    <property type="entry name" value="PP2C-like"/>
    <property type="match status" value="1"/>
</dbReference>
<evidence type="ECO:0000313" key="2">
    <source>
        <dbReference type="EMBL" id="NML40296.1"/>
    </source>
</evidence>
<dbReference type="Proteomes" id="UP000583266">
    <property type="component" value="Unassembled WGS sequence"/>
</dbReference>
<organism evidence="2 3">
    <name type="scientific">Chitinophaga fulva</name>
    <dbReference type="NCBI Taxonomy" id="2728842"/>
    <lineage>
        <taxon>Bacteria</taxon>
        <taxon>Pseudomonadati</taxon>
        <taxon>Bacteroidota</taxon>
        <taxon>Chitinophagia</taxon>
        <taxon>Chitinophagales</taxon>
        <taxon>Chitinophagaceae</taxon>
        <taxon>Chitinophaga</taxon>
    </lineage>
</organism>
<dbReference type="InterPro" id="IPR036457">
    <property type="entry name" value="PPM-type-like_dom_sf"/>
</dbReference>
<evidence type="ECO:0000259" key="1">
    <source>
        <dbReference type="Pfam" id="PF13672"/>
    </source>
</evidence>
<dbReference type="AlphaFoldDB" id="A0A848GP75"/>
<reference evidence="2 3" key="1">
    <citation type="submission" date="2020-04" db="EMBL/GenBank/DDBJ databases">
        <title>Chitinophaga sp. G-6-1-13 sp. nov., isolated from soil.</title>
        <authorList>
            <person name="Dahal R.H."/>
            <person name="Chaudhary D.K."/>
        </authorList>
    </citation>
    <scope>NUCLEOTIDE SEQUENCE [LARGE SCALE GENOMIC DNA]</scope>
    <source>
        <strain evidence="2 3">G-6-1-13</strain>
    </source>
</reference>
<accession>A0A848GP75</accession>
<feature type="domain" description="PPM-type phosphatase" evidence="1">
    <location>
        <begin position="16"/>
        <end position="191"/>
    </location>
</feature>
<dbReference type="InterPro" id="IPR001932">
    <property type="entry name" value="PPM-type_phosphatase-like_dom"/>
</dbReference>
<sequence length="245" mass="27913">MKIYTTLQIGDFHLNHCEDYFLIENPGTNRTLMAVMDGCTMARDSYFASTLVARLLRKICITQGYQELHQPNLPAPSLEAQLKLVLSELMHSLKQMQGQLLLEQKDLLTTLILFLADKKQNNGLILAIGDGVVSVNGTVTVFDQDNKPDYLGFHLHENFDSWYDSLDQKIFVEHLRDVSIATDGITLFQPFHATANTETDPVDFLLHDLHFNEHEDMLDHKLKALEHQYGLRPSDDIAVIRAIYS</sequence>
<dbReference type="Pfam" id="PF13672">
    <property type="entry name" value="PP2C_2"/>
    <property type="match status" value="1"/>
</dbReference>
<dbReference type="Gene3D" id="3.60.40.10">
    <property type="entry name" value="PPM-type phosphatase domain"/>
    <property type="match status" value="1"/>
</dbReference>
<proteinExistence type="predicted"/>